<keyword evidence="2" id="KW-0238">DNA-binding</keyword>
<dbReference type="CDD" id="cd07377">
    <property type="entry name" value="WHTH_GntR"/>
    <property type="match status" value="1"/>
</dbReference>
<dbReference type="InterPro" id="IPR011663">
    <property type="entry name" value="UTRA"/>
</dbReference>
<dbReference type="SMART" id="SM00345">
    <property type="entry name" value="HTH_GNTR"/>
    <property type="match status" value="1"/>
</dbReference>
<organism evidence="5 6">
    <name type="scientific">Glycomyces buryatensis</name>
    <dbReference type="NCBI Taxonomy" id="2570927"/>
    <lineage>
        <taxon>Bacteria</taxon>
        <taxon>Bacillati</taxon>
        <taxon>Actinomycetota</taxon>
        <taxon>Actinomycetes</taxon>
        <taxon>Glycomycetales</taxon>
        <taxon>Glycomycetaceae</taxon>
        <taxon>Glycomyces</taxon>
    </lineage>
</organism>
<dbReference type="InterPro" id="IPR036390">
    <property type="entry name" value="WH_DNA-bd_sf"/>
</dbReference>
<comment type="caution">
    <text evidence="5">The sequence shown here is derived from an EMBL/GenBank/DDBJ whole genome shotgun (WGS) entry which is preliminary data.</text>
</comment>
<dbReference type="Gene3D" id="1.10.10.10">
    <property type="entry name" value="Winged helix-like DNA-binding domain superfamily/Winged helix DNA-binding domain"/>
    <property type="match status" value="1"/>
</dbReference>
<reference evidence="5 6" key="2">
    <citation type="submission" date="2019-05" db="EMBL/GenBank/DDBJ databases">
        <title>Glycomyces buryatensis sp. nov.</title>
        <authorList>
            <person name="Nikitina E."/>
        </authorList>
    </citation>
    <scope>NUCLEOTIDE SEQUENCE [LARGE SCALE GENOMIC DNA]</scope>
    <source>
        <strain evidence="5 6">18</strain>
    </source>
</reference>
<dbReference type="Gene3D" id="3.40.1410.10">
    <property type="entry name" value="Chorismate lyase-like"/>
    <property type="match status" value="1"/>
</dbReference>
<evidence type="ECO:0000313" key="5">
    <source>
        <dbReference type="EMBL" id="THV40588.1"/>
    </source>
</evidence>
<evidence type="ECO:0000256" key="1">
    <source>
        <dbReference type="ARBA" id="ARBA00023015"/>
    </source>
</evidence>
<dbReference type="Proteomes" id="UP000308760">
    <property type="component" value="Unassembled WGS sequence"/>
</dbReference>
<dbReference type="PANTHER" id="PTHR44846:SF17">
    <property type="entry name" value="GNTR-FAMILY TRANSCRIPTIONAL REGULATOR"/>
    <property type="match status" value="1"/>
</dbReference>
<feature type="domain" description="HTH gntR-type" evidence="4">
    <location>
        <begin position="16"/>
        <end position="84"/>
    </location>
</feature>
<dbReference type="GO" id="GO:0045892">
    <property type="term" value="P:negative regulation of DNA-templated transcription"/>
    <property type="evidence" value="ECO:0007669"/>
    <property type="project" value="TreeGrafter"/>
</dbReference>
<keyword evidence="1" id="KW-0805">Transcription regulation</keyword>
<dbReference type="PANTHER" id="PTHR44846">
    <property type="entry name" value="MANNOSYL-D-GLYCERATE TRANSPORT/METABOLISM SYSTEM REPRESSOR MNGR-RELATED"/>
    <property type="match status" value="1"/>
</dbReference>
<dbReference type="SUPFAM" id="SSF64288">
    <property type="entry name" value="Chorismate lyase-like"/>
    <property type="match status" value="1"/>
</dbReference>
<dbReference type="PROSITE" id="PS50949">
    <property type="entry name" value="HTH_GNTR"/>
    <property type="match status" value="1"/>
</dbReference>
<sequence length="260" mass="28772">MVGCWSGLGGGMAKPPTKAETVANALGALILKGTYKAGDWLPAERELADQYEVDRSTVRRAVRMLAEQELVVIKSGVGAQVRAGETLQRDAADVTRQVGDWRGVHVSITQSGREPFTETKVSEAVADARLARWLGVTTGAPLVERARLQGVVGDPPFQISTTWIPPETMAEFPALMQVNTGPGGIYSRFEEKGHDLMFEESVTCRLPRAHEQEVLEIEASQPVLTTWRRCYDQRERIMEVTNKIIVGERHDVIYRFGGRP</sequence>
<dbReference type="OrthoDB" id="3214900at2"/>
<evidence type="ECO:0000256" key="2">
    <source>
        <dbReference type="ARBA" id="ARBA00023125"/>
    </source>
</evidence>
<dbReference type="InterPro" id="IPR050679">
    <property type="entry name" value="Bact_HTH_transcr_reg"/>
</dbReference>
<accession>A0A4S8Q8I6</accession>
<dbReference type="GO" id="GO:0003700">
    <property type="term" value="F:DNA-binding transcription factor activity"/>
    <property type="evidence" value="ECO:0007669"/>
    <property type="project" value="InterPro"/>
</dbReference>
<dbReference type="PRINTS" id="PR00035">
    <property type="entry name" value="HTHGNTR"/>
</dbReference>
<evidence type="ECO:0000259" key="4">
    <source>
        <dbReference type="PROSITE" id="PS50949"/>
    </source>
</evidence>
<evidence type="ECO:0000256" key="3">
    <source>
        <dbReference type="ARBA" id="ARBA00023163"/>
    </source>
</evidence>
<dbReference type="SUPFAM" id="SSF46785">
    <property type="entry name" value="Winged helix' DNA-binding domain"/>
    <property type="match status" value="1"/>
</dbReference>
<dbReference type="InterPro" id="IPR036388">
    <property type="entry name" value="WH-like_DNA-bd_sf"/>
</dbReference>
<dbReference type="EMBL" id="STGY01000056">
    <property type="protein sequence ID" value="THV40588.1"/>
    <property type="molecule type" value="Genomic_DNA"/>
</dbReference>
<name>A0A4S8Q8I6_9ACTN</name>
<gene>
    <name evidence="5" type="ORF">FAB82_15085</name>
</gene>
<dbReference type="Pfam" id="PF00392">
    <property type="entry name" value="GntR"/>
    <property type="match status" value="1"/>
</dbReference>
<dbReference type="Pfam" id="PF07702">
    <property type="entry name" value="UTRA"/>
    <property type="match status" value="1"/>
</dbReference>
<dbReference type="InterPro" id="IPR000524">
    <property type="entry name" value="Tscrpt_reg_HTH_GntR"/>
</dbReference>
<dbReference type="SMART" id="SM00866">
    <property type="entry name" value="UTRA"/>
    <property type="match status" value="1"/>
</dbReference>
<dbReference type="GO" id="GO:0003677">
    <property type="term" value="F:DNA binding"/>
    <property type="evidence" value="ECO:0007669"/>
    <property type="project" value="UniProtKB-KW"/>
</dbReference>
<proteinExistence type="predicted"/>
<keyword evidence="3" id="KW-0804">Transcription</keyword>
<evidence type="ECO:0000313" key="6">
    <source>
        <dbReference type="Proteomes" id="UP000308760"/>
    </source>
</evidence>
<reference evidence="6" key="1">
    <citation type="submission" date="2019-04" db="EMBL/GenBank/DDBJ databases">
        <title>Nocardioides xinjiangensis sp. nov.</title>
        <authorList>
            <person name="Liu S."/>
        </authorList>
    </citation>
    <scope>NUCLEOTIDE SEQUENCE [LARGE SCALE GENOMIC DNA]</scope>
    <source>
        <strain evidence="6">18</strain>
    </source>
</reference>
<keyword evidence="6" id="KW-1185">Reference proteome</keyword>
<protein>
    <submittedName>
        <fullName evidence="5">GntR family transcriptional regulator</fullName>
    </submittedName>
</protein>
<dbReference type="AlphaFoldDB" id="A0A4S8Q8I6"/>
<dbReference type="InterPro" id="IPR028978">
    <property type="entry name" value="Chorismate_lyase_/UTRA_dom_sf"/>
</dbReference>